<evidence type="ECO:0000313" key="9">
    <source>
        <dbReference type="EMBL" id="MBB5319617.1"/>
    </source>
</evidence>
<evidence type="ECO:0000256" key="8">
    <source>
        <dbReference type="SAM" id="Phobius"/>
    </source>
</evidence>
<feature type="transmembrane region" description="Helical" evidence="8">
    <location>
        <begin position="287"/>
        <end position="309"/>
    </location>
</feature>
<dbReference type="AlphaFoldDB" id="A0A840UFN5"/>
<dbReference type="Gene3D" id="1.10.3470.10">
    <property type="entry name" value="ABC transporter involved in vitamin B12 uptake, BtuC"/>
    <property type="match status" value="1"/>
</dbReference>
<gene>
    <name evidence="9" type="ORF">HNR38_000085</name>
</gene>
<dbReference type="EMBL" id="JACHFE010000001">
    <property type="protein sequence ID" value="MBB5319617.1"/>
    <property type="molecule type" value="Genomic_DNA"/>
</dbReference>
<keyword evidence="5 8" id="KW-0812">Transmembrane</keyword>
<feature type="transmembrane region" description="Helical" evidence="8">
    <location>
        <begin position="232"/>
        <end position="254"/>
    </location>
</feature>
<feature type="transmembrane region" description="Helical" evidence="8">
    <location>
        <begin position="69"/>
        <end position="87"/>
    </location>
</feature>
<dbReference type="InterPro" id="IPR037294">
    <property type="entry name" value="ABC_BtuC-like"/>
</dbReference>
<evidence type="ECO:0000256" key="3">
    <source>
        <dbReference type="ARBA" id="ARBA00022448"/>
    </source>
</evidence>
<evidence type="ECO:0000256" key="1">
    <source>
        <dbReference type="ARBA" id="ARBA00004651"/>
    </source>
</evidence>
<dbReference type="PANTHER" id="PTHR30472">
    <property type="entry name" value="FERRIC ENTEROBACTIN TRANSPORT SYSTEM PERMEASE PROTEIN"/>
    <property type="match status" value="1"/>
</dbReference>
<accession>A0A840UFN5</accession>
<evidence type="ECO:0000256" key="4">
    <source>
        <dbReference type="ARBA" id="ARBA00022475"/>
    </source>
</evidence>
<dbReference type="InterPro" id="IPR000522">
    <property type="entry name" value="ABC_transptr_permease_BtuC"/>
</dbReference>
<dbReference type="Pfam" id="PF01032">
    <property type="entry name" value="FecCD"/>
    <property type="match status" value="1"/>
</dbReference>
<dbReference type="CDD" id="cd06550">
    <property type="entry name" value="TM_ABC_iron-siderophores_like"/>
    <property type="match status" value="1"/>
</dbReference>
<keyword evidence="3" id="KW-0813">Transport</keyword>
<feature type="transmembrane region" description="Helical" evidence="8">
    <location>
        <begin position="315"/>
        <end position="333"/>
    </location>
</feature>
<dbReference type="Proteomes" id="UP000591735">
    <property type="component" value="Unassembled WGS sequence"/>
</dbReference>
<reference evidence="9 10" key="1">
    <citation type="submission" date="2020-08" db="EMBL/GenBank/DDBJ databases">
        <title>Genomic Encyclopedia of Type Strains, Phase IV (KMG-IV): sequencing the most valuable type-strain genomes for metagenomic binning, comparative biology and taxonomic classification.</title>
        <authorList>
            <person name="Goeker M."/>
        </authorList>
    </citation>
    <scope>NUCLEOTIDE SEQUENCE [LARGE SCALE GENOMIC DNA]</scope>
    <source>
        <strain evidence="9 10">DSM 22359</strain>
    </source>
</reference>
<dbReference type="GO" id="GO:0033214">
    <property type="term" value="P:siderophore-iron import into cell"/>
    <property type="evidence" value="ECO:0007669"/>
    <property type="project" value="TreeGrafter"/>
</dbReference>
<keyword evidence="7 8" id="KW-0472">Membrane</keyword>
<dbReference type="PANTHER" id="PTHR30472:SF1">
    <property type="entry name" value="FE(3+) DICITRATE TRANSPORT SYSTEM PERMEASE PROTEIN FECC-RELATED"/>
    <property type="match status" value="1"/>
</dbReference>
<dbReference type="SUPFAM" id="SSF81345">
    <property type="entry name" value="ABC transporter involved in vitamin B12 uptake, BtuC"/>
    <property type="match status" value="1"/>
</dbReference>
<keyword evidence="4" id="KW-1003">Cell membrane</keyword>
<feature type="transmembrane region" description="Helical" evidence="8">
    <location>
        <begin position="126"/>
        <end position="144"/>
    </location>
</feature>
<evidence type="ECO:0000256" key="6">
    <source>
        <dbReference type="ARBA" id="ARBA00022989"/>
    </source>
</evidence>
<evidence type="ECO:0000256" key="2">
    <source>
        <dbReference type="ARBA" id="ARBA00007935"/>
    </source>
</evidence>
<name>A0A840UFN5_9GAMM</name>
<feature type="transmembrane region" description="Helical" evidence="8">
    <location>
        <begin position="99"/>
        <end position="120"/>
    </location>
</feature>
<evidence type="ECO:0000256" key="7">
    <source>
        <dbReference type="ARBA" id="ARBA00023136"/>
    </source>
</evidence>
<dbReference type="GO" id="GO:0022857">
    <property type="term" value="F:transmembrane transporter activity"/>
    <property type="evidence" value="ECO:0007669"/>
    <property type="project" value="InterPro"/>
</dbReference>
<evidence type="ECO:0000313" key="10">
    <source>
        <dbReference type="Proteomes" id="UP000591735"/>
    </source>
</evidence>
<dbReference type="GO" id="GO:0005886">
    <property type="term" value="C:plasma membrane"/>
    <property type="evidence" value="ECO:0007669"/>
    <property type="project" value="UniProtKB-SubCell"/>
</dbReference>
<keyword evidence="6 8" id="KW-1133">Transmembrane helix</keyword>
<feature type="transmembrane region" description="Helical" evidence="8">
    <location>
        <begin position="156"/>
        <end position="176"/>
    </location>
</feature>
<keyword evidence="10" id="KW-1185">Reference proteome</keyword>
<comment type="subcellular location">
    <subcellularLocation>
        <location evidence="1">Cell membrane</location>
        <topology evidence="1">Multi-pass membrane protein</topology>
    </subcellularLocation>
</comment>
<proteinExistence type="inferred from homology"/>
<sequence>MSPLRSGQPRWQRHALVMLGGCLLLAAMMALSIGIGARSIAPGVALDAIVSFDPSINQHLLVRHLRIPRTLIAVLVGVSLGGAGVVMQALTRNPLADPGLLGVNAGAGLAIVTAIALWQVQSIGGQMASGLVGAGLAGAAVYLLGGVRQIANPVRLVLAGAALTFVLMALTQLIIINSDALVFDRFRHWAVGSLQGRGPELVVPFLVLAVLGLGMIVYLTRALDVLVLGRDLGRVLGVSSGTVWGLACVSVVLLSGAATAVAGPVSFVGLAAPHLARFVVGSGHRLLVPYTLLISALLVLAADMAGRLVIHPEEVAVGIMVALLGGPVFVALARRRRLVQL</sequence>
<comment type="caution">
    <text evidence="9">The sequence shown here is derived from an EMBL/GenBank/DDBJ whole genome shotgun (WGS) entry which is preliminary data.</text>
</comment>
<protein>
    <submittedName>
        <fullName evidence="9">Iron complex transport system permease protein</fullName>
    </submittedName>
</protein>
<feature type="transmembrane region" description="Helical" evidence="8">
    <location>
        <begin position="201"/>
        <end position="220"/>
    </location>
</feature>
<evidence type="ECO:0000256" key="5">
    <source>
        <dbReference type="ARBA" id="ARBA00022692"/>
    </source>
</evidence>
<organism evidence="9 10">
    <name type="scientific">Marinobacter oulmenensis</name>
    <dbReference type="NCBI Taxonomy" id="643747"/>
    <lineage>
        <taxon>Bacteria</taxon>
        <taxon>Pseudomonadati</taxon>
        <taxon>Pseudomonadota</taxon>
        <taxon>Gammaproteobacteria</taxon>
        <taxon>Pseudomonadales</taxon>
        <taxon>Marinobacteraceae</taxon>
        <taxon>Marinobacter</taxon>
    </lineage>
</organism>
<feature type="transmembrane region" description="Helical" evidence="8">
    <location>
        <begin position="260"/>
        <end position="280"/>
    </location>
</feature>
<comment type="similarity">
    <text evidence="2">Belongs to the binding-protein-dependent transport system permease family. FecCD subfamily.</text>
</comment>